<gene>
    <name evidence="4" type="ORF">DSCO28_59350</name>
</gene>
<dbReference type="Pfam" id="PF00072">
    <property type="entry name" value="Response_reg"/>
    <property type="match status" value="1"/>
</dbReference>
<dbReference type="EMBL" id="AP021876">
    <property type="protein sequence ID" value="BBO85369.1"/>
    <property type="molecule type" value="Genomic_DNA"/>
</dbReference>
<dbReference type="RefSeq" id="WP_155324998.1">
    <property type="nucleotide sequence ID" value="NZ_AP021876.1"/>
</dbReference>
<evidence type="ECO:0000256" key="2">
    <source>
        <dbReference type="PROSITE-ProRule" id="PRU00169"/>
    </source>
</evidence>
<accession>A0A5K7ZYM6</accession>
<dbReference type="AlphaFoldDB" id="A0A5K7ZYM6"/>
<organism evidence="4 5">
    <name type="scientific">Desulfosarcina ovata subsp. sediminis</name>
    <dbReference type="NCBI Taxonomy" id="885957"/>
    <lineage>
        <taxon>Bacteria</taxon>
        <taxon>Pseudomonadati</taxon>
        <taxon>Thermodesulfobacteriota</taxon>
        <taxon>Desulfobacteria</taxon>
        <taxon>Desulfobacterales</taxon>
        <taxon>Desulfosarcinaceae</taxon>
        <taxon>Desulfosarcina</taxon>
    </lineage>
</organism>
<dbReference type="PANTHER" id="PTHR44591:SF3">
    <property type="entry name" value="RESPONSE REGULATORY DOMAIN-CONTAINING PROTEIN"/>
    <property type="match status" value="1"/>
</dbReference>
<dbReference type="InterPro" id="IPR011989">
    <property type="entry name" value="ARM-like"/>
</dbReference>
<keyword evidence="1 2" id="KW-0597">Phosphoprotein</keyword>
<evidence type="ECO:0000313" key="4">
    <source>
        <dbReference type="EMBL" id="BBO85369.1"/>
    </source>
</evidence>
<dbReference type="PANTHER" id="PTHR44591">
    <property type="entry name" value="STRESS RESPONSE REGULATOR PROTEIN 1"/>
    <property type="match status" value="1"/>
</dbReference>
<protein>
    <recommendedName>
        <fullName evidence="3">Response regulatory domain-containing protein</fullName>
    </recommendedName>
</protein>
<dbReference type="Gene3D" id="1.25.10.10">
    <property type="entry name" value="Leucine-rich Repeat Variant"/>
    <property type="match status" value="2"/>
</dbReference>
<evidence type="ECO:0000259" key="3">
    <source>
        <dbReference type="PROSITE" id="PS50110"/>
    </source>
</evidence>
<dbReference type="GO" id="GO:0000160">
    <property type="term" value="P:phosphorelay signal transduction system"/>
    <property type="evidence" value="ECO:0007669"/>
    <property type="project" value="InterPro"/>
</dbReference>
<reference evidence="4 5" key="1">
    <citation type="submission" date="2019-11" db="EMBL/GenBank/DDBJ databases">
        <title>Comparative genomics of hydrocarbon-degrading Desulfosarcina strains.</title>
        <authorList>
            <person name="Watanabe M."/>
            <person name="Kojima H."/>
            <person name="Fukui M."/>
        </authorList>
    </citation>
    <scope>NUCLEOTIDE SEQUENCE [LARGE SCALE GENOMIC DNA]</scope>
    <source>
        <strain evidence="4 5">28bB2T</strain>
    </source>
</reference>
<name>A0A5K7ZYM6_9BACT</name>
<dbReference type="KEGG" id="dov:DSCO28_59350"/>
<dbReference type="Pfam" id="PF13646">
    <property type="entry name" value="HEAT_2"/>
    <property type="match status" value="2"/>
</dbReference>
<dbReference type="Gene3D" id="3.40.50.2300">
    <property type="match status" value="1"/>
</dbReference>
<dbReference type="SMART" id="SM00567">
    <property type="entry name" value="EZ_HEAT"/>
    <property type="match status" value="4"/>
</dbReference>
<dbReference type="PROSITE" id="PS50110">
    <property type="entry name" value="RESPONSE_REGULATORY"/>
    <property type="match status" value="1"/>
</dbReference>
<feature type="domain" description="Response regulatory" evidence="3">
    <location>
        <begin position="426"/>
        <end position="542"/>
    </location>
</feature>
<dbReference type="InterPro" id="IPR016024">
    <property type="entry name" value="ARM-type_fold"/>
</dbReference>
<dbReference type="InterPro" id="IPR001789">
    <property type="entry name" value="Sig_transdc_resp-reg_receiver"/>
</dbReference>
<feature type="modified residue" description="4-aspartylphosphate" evidence="2">
    <location>
        <position position="475"/>
    </location>
</feature>
<sequence>MTQVNAKDFIEELRFDIREKDMIKAKLVLSKIESVDDSIRKLALFEINRADDQFAIPLIVSLIAEYRNLARTYPQLREILYAKALYHPQMLLSMLTRESRRENRVVLVEVAGEMRLEGAASQLMGILNEDGDEVVIKAVVMALGMIGETAATTAISEYLYSGSLELTIAAIYALGQLASPTAFQRLAEKLGADPDLDIMILDVFATDQSPAAIDRLNEVLSSHYAHLRNVAKQRLREMGGKAVPSLIGNLLHDDPDLLIHTLNVLGEIGDESAIVPIRKLLHNEPKNANVRFAAYEALGMLPVEKGAFALAQGLADPVQNVRAAAAAAIDRNYNTMLAAGLKNMVRSGGIETRQVTEAVLNGGCDAIFLDLLEEKSFQACALDFLSTTVHPDVRSRFVDLMRKNGHDALVARIGDTNGNTPSAALTVFAVDDSKMILNIYRGALHSLGCAPRLFEFPAEAVKAVTVDKPDVIFTDLNMPEINGIELIREVRRHYDKTDLPIIMVTTQNETQDNDAATEAGVNKILHKPFTAENLGNALNALGIIPPKTEKKDDRKAVG</sequence>
<dbReference type="Proteomes" id="UP000425960">
    <property type="component" value="Chromosome"/>
</dbReference>
<dbReference type="SUPFAM" id="SSF52172">
    <property type="entry name" value="CheY-like"/>
    <property type="match status" value="1"/>
</dbReference>
<dbReference type="SMART" id="SM00448">
    <property type="entry name" value="REC"/>
    <property type="match status" value="1"/>
</dbReference>
<dbReference type="SUPFAM" id="SSF48371">
    <property type="entry name" value="ARM repeat"/>
    <property type="match status" value="1"/>
</dbReference>
<evidence type="ECO:0000256" key="1">
    <source>
        <dbReference type="ARBA" id="ARBA00022553"/>
    </source>
</evidence>
<dbReference type="InterPro" id="IPR011006">
    <property type="entry name" value="CheY-like_superfamily"/>
</dbReference>
<dbReference type="InterPro" id="IPR004155">
    <property type="entry name" value="PBS_lyase_HEAT"/>
</dbReference>
<dbReference type="InterPro" id="IPR050595">
    <property type="entry name" value="Bact_response_regulator"/>
</dbReference>
<evidence type="ECO:0000313" key="5">
    <source>
        <dbReference type="Proteomes" id="UP000425960"/>
    </source>
</evidence>
<proteinExistence type="predicted"/>